<protein>
    <submittedName>
        <fullName evidence="1">Uncharacterized protein</fullName>
    </submittedName>
</protein>
<evidence type="ECO:0000313" key="2">
    <source>
        <dbReference type="Proteomes" id="UP000034154"/>
    </source>
</evidence>
<accession>A0A0G1LGS4</accession>
<name>A0A0G1LGS4_9BACT</name>
<evidence type="ECO:0000313" key="1">
    <source>
        <dbReference type="EMBL" id="KKT67972.1"/>
    </source>
</evidence>
<comment type="caution">
    <text evidence="1">The sequence shown here is derived from an EMBL/GenBank/DDBJ whole genome shotgun (WGS) entry which is preliminary data.</text>
</comment>
<sequence>MFFLSHNSRCLVPQRNPFDGISRNLGLPIGRIPIDWWNFRSQPLVGGGLFCRVNERIMYRLGVHSVQAEDRFTNLLFPQFICETSDGGTTWHLVPLHTLGNFGELAALRAVVVSCRLIFYRKQDGRIEAFRENGLRTGLEFVFVPSTCTAFLLPFSDLVLPTGATAESLRSYFAEGCVPDEILANLAPIGVSAVVSAPPEHSDYEVSDDGRVYTFRFTPGVSSVLFCRRGDTERVSIQFPRGSGKSWICSPRTVIGEITITSSLISNGVYQVVFRLSRAPVKVEPTESGSFRFIFWR</sequence>
<dbReference type="EMBL" id="LCJB01000091">
    <property type="protein sequence ID" value="KKT67972.1"/>
    <property type="molecule type" value="Genomic_DNA"/>
</dbReference>
<dbReference type="AlphaFoldDB" id="A0A0G1LGS4"/>
<organism evidence="1 2">
    <name type="scientific">Candidatus Uhrbacteria bacterium GW2011_GWF2_44_350</name>
    <dbReference type="NCBI Taxonomy" id="1619000"/>
    <lineage>
        <taxon>Bacteria</taxon>
        <taxon>Candidatus Uhriibacteriota</taxon>
    </lineage>
</organism>
<reference evidence="1 2" key="1">
    <citation type="journal article" date="2015" name="Nature">
        <title>rRNA introns, odd ribosomes, and small enigmatic genomes across a large radiation of phyla.</title>
        <authorList>
            <person name="Brown C.T."/>
            <person name="Hug L.A."/>
            <person name="Thomas B.C."/>
            <person name="Sharon I."/>
            <person name="Castelle C.J."/>
            <person name="Singh A."/>
            <person name="Wilkins M.J."/>
            <person name="Williams K.H."/>
            <person name="Banfield J.F."/>
        </authorList>
    </citation>
    <scope>NUCLEOTIDE SEQUENCE [LARGE SCALE GENOMIC DNA]</scope>
</reference>
<gene>
    <name evidence="1" type="ORF">UW63_C0091G0002</name>
</gene>
<proteinExistence type="predicted"/>
<dbReference type="Proteomes" id="UP000034154">
    <property type="component" value="Unassembled WGS sequence"/>
</dbReference>